<feature type="transmembrane region" description="Helical" evidence="1">
    <location>
        <begin position="749"/>
        <end position="774"/>
    </location>
</feature>
<evidence type="ECO:0000256" key="1">
    <source>
        <dbReference type="SAM" id="Phobius"/>
    </source>
</evidence>
<organism evidence="2 3">
    <name type="scientific">Spiroplasma chinense</name>
    <dbReference type="NCBI Taxonomy" id="216932"/>
    <lineage>
        <taxon>Bacteria</taxon>
        <taxon>Bacillati</taxon>
        <taxon>Mycoplasmatota</taxon>
        <taxon>Mollicutes</taxon>
        <taxon>Entomoplasmatales</taxon>
        <taxon>Spiroplasmataceae</taxon>
        <taxon>Spiroplasma</taxon>
    </lineage>
</organism>
<dbReference type="AlphaFoldDB" id="A0A5B9Y8B1"/>
<name>A0A5B9Y8B1_9MOLU</name>
<protein>
    <submittedName>
        <fullName evidence="2">Uncharacterized protein</fullName>
    </submittedName>
</protein>
<keyword evidence="1" id="KW-0812">Transmembrane</keyword>
<sequence length="784" mass="92655">MLKNIKIILIFLTTPFLFLQNIVNTGSFFRDTQNISNNKIQESEKIEDWFENETNELIMDAWGNYLINHIELPQKFLNDSSEEVRKAFVGYTKVDMNRYYSYSKYLEENFKWLFSFTLNKERNYLESYNDFFAELFSSYINQILGNQITVYTKIVDDFLWKKLPEILNLISDGKGKEEIFEYTSIINEKDFFFAETKADKFYKNLYTRQKKERFWTLKTEEDLDIVELLTMKSGVSATKGHYSTLLDKLELISKEFEIQNIQSLLMHTPYFENDLIFNSYDKGVYKEFDKMDKLFEEKTKVSGTNYSGLMLKRNLHSLNNYWKSKVTNWNNDIAYSDEELKEHEKIVMQIMNLFYIVTGQEFYKLNPVHLLLSRDLSEINNDFGVLKTYDSEKNFSSITTFVTPSDSVPLKENSYIIYNSSNVDKRERNYFPYQVFYHYLSKAMFWWAGKENEGNWNSVNAQEFIKNEISSINEGYKMWNKDHFEQEVDYTELEAKGFGSLDEITVYLGVSSSINGNFFDMLKEFYEPIAEEISRQIELLYSNINGVELKFIEPTYDFYNENGGSVFNTKGILEKILKREPLKLWYKKKFNKEELKVEVNFVTPGGDENLKYITNGFATGDVLEYDENDQNLVLPYEKYFLNYQEAIDRTITVLLERSELEEYKDEVQLFVLKGYTDVETSNWSLEWLKEFWDKSFKSNSEIEFVVKLKLPNEEVAFKLKLMQRIRNISNPATPKPPITFEGSQGISGIWIFLLVFSIVLTAVFLIENIVLLSLSIKKKKNNNN</sequence>
<proteinExistence type="predicted"/>
<evidence type="ECO:0000313" key="2">
    <source>
        <dbReference type="EMBL" id="QEH62262.1"/>
    </source>
</evidence>
<gene>
    <name evidence="2" type="ORF">SCHIN_v1c10690</name>
</gene>
<keyword evidence="1" id="KW-1133">Transmembrane helix</keyword>
<dbReference type="KEGG" id="schi:SCHIN_v1c10690"/>
<accession>A0A5B9Y8B1</accession>
<dbReference type="RefSeq" id="WP_166508626.1">
    <property type="nucleotide sequence ID" value="NZ_CP043026.1"/>
</dbReference>
<evidence type="ECO:0000313" key="3">
    <source>
        <dbReference type="Proteomes" id="UP000323144"/>
    </source>
</evidence>
<dbReference type="EMBL" id="CP043026">
    <property type="protein sequence ID" value="QEH62262.1"/>
    <property type="molecule type" value="Genomic_DNA"/>
</dbReference>
<keyword evidence="1" id="KW-0472">Membrane</keyword>
<reference evidence="2 3" key="1">
    <citation type="submission" date="2019-08" db="EMBL/GenBank/DDBJ databases">
        <title>Complete genome sequence of Spiroplasma chinense CCH (DSM 19755).</title>
        <authorList>
            <person name="Shen H.-Y."/>
            <person name="Lin Y.-C."/>
            <person name="Chou L."/>
            <person name="Kuo C.-H."/>
        </authorList>
    </citation>
    <scope>NUCLEOTIDE SEQUENCE [LARGE SCALE GENOMIC DNA]</scope>
    <source>
        <strain evidence="2 3">CCH</strain>
    </source>
</reference>
<dbReference type="Proteomes" id="UP000323144">
    <property type="component" value="Chromosome"/>
</dbReference>
<keyword evidence="3" id="KW-1185">Reference proteome</keyword>